<feature type="domain" description="AAA+ ATPase" evidence="4">
    <location>
        <begin position="226"/>
        <end position="358"/>
    </location>
</feature>
<dbReference type="InterPro" id="IPR050221">
    <property type="entry name" value="26S_Proteasome_ATPase"/>
</dbReference>
<dbReference type="GO" id="GO:0005524">
    <property type="term" value="F:ATP binding"/>
    <property type="evidence" value="ECO:0007669"/>
    <property type="project" value="UniProtKB-KW"/>
</dbReference>
<proteinExistence type="inferred from homology"/>
<gene>
    <name evidence="5" type="ORF">LH29_11775</name>
</gene>
<keyword evidence="6" id="KW-1185">Reference proteome</keyword>
<reference evidence="5 6" key="1">
    <citation type="submission" date="2014-09" db="EMBL/GenBank/DDBJ databases">
        <title>Draft Genome Sequence of Draconibacterium sp. JN14CK-3.</title>
        <authorList>
            <person name="Dong C."/>
            <person name="Lai Q."/>
            <person name="Shao Z."/>
        </authorList>
    </citation>
    <scope>NUCLEOTIDE SEQUENCE [LARGE SCALE GENOMIC DNA]</scope>
    <source>
        <strain evidence="5 6">JN14CK-3</strain>
    </source>
</reference>
<evidence type="ECO:0000256" key="2">
    <source>
        <dbReference type="ARBA" id="ARBA00022741"/>
    </source>
</evidence>
<organism evidence="5 6">
    <name type="scientific">Draconibacterium sediminis</name>
    <dbReference type="NCBI Taxonomy" id="1544798"/>
    <lineage>
        <taxon>Bacteria</taxon>
        <taxon>Pseudomonadati</taxon>
        <taxon>Bacteroidota</taxon>
        <taxon>Bacteroidia</taxon>
        <taxon>Marinilabiliales</taxon>
        <taxon>Prolixibacteraceae</taxon>
        <taxon>Draconibacterium</taxon>
    </lineage>
</organism>
<keyword evidence="2" id="KW-0547">Nucleotide-binding</keyword>
<comment type="caution">
    <text evidence="5">The sequence shown here is derived from an EMBL/GenBank/DDBJ whole genome shotgun (WGS) entry which is preliminary data.</text>
</comment>
<sequence>MIKAVLDYLDKIVRLRFDDELKGNKSVIPEFVPVGHANNSLKHFIHENELSVAETIVLFTALVPHLSPEFFNNIIAEYLPNGGDFPEFGGVKGKNHRGILPTGETVLYILAGRDIEKRMEAAKLFEEEHLFFQKNVLNIEPVPAGEPKMSGRLVLDDEYVDLFTSGKVSKPKLSSDFPAQRITTKQEWNDLVLKEKTLEEIKELETWLNYNEQLMDEWGMRDKIKPGFRVLFYGPSGTGKTMTTCLLGKYTGRDVYRVDLSMVISKYIGETEKNLSGLFNKAEHKNWILFFDEADSLFGKRTNVRDAHDKYANQEVSYLLQRIEAHNGLVILASNMKGNIDSAFTRRFNAFVEFDPPTVAERLKLWQIYMPKSNKVHKDVRLEELAKNYELTGANIVNCIHYAGLLSIQKGDSLLNKETLMAGIRKEYKKEGRILQQ</sequence>
<dbReference type="SMART" id="SM00382">
    <property type="entry name" value="AAA"/>
    <property type="match status" value="1"/>
</dbReference>
<evidence type="ECO:0000256" key="3">
    <source>
        <dbReference type="ARBA" id="ARBA00022840"/>
    </source>
</evidence>
<dbReference type="InterPro" id="IPR003959">
    <property type="entry name" value="ATPase_AAA_core"/>
</dbReference>
<evidence type="ECO:0000313" key="5">
    <source>
        <dbReference type="EMBL" id="KJF43755.1"/>
    </source>
</evidence>
<dbReference type="SUPFAM" id="SSF52540">
    <property type="entry name" value="P-loop containing nucleoside triphosphate hydrolases"/>
    <property type="match status" value="1"/>
</dbReference>
<evidence type="ECO:0000256" key="1">
    <source>
        <dbReference type="ARBA" id="ARBA00006914"/>
    </source>
</evidence>
<dbReference type="STRING" id="1544798.LH29_11775"/>
<dbReference type="EMBL" id="JRHC01000002">
    <property type="protein sequence ID" value="KJF43755.1"/>
    <property type="molecule type" value="Genomic_DNA"/>
</dbReference>
<protein>
    <submittedName>
        <fullName evidence="5">ATPase AAA</fullName>
    </submittedName>
</protein>
<dbReference type="Pfam" id="PF00004">
    <property type="entry name" value="AAA"/>
    <property type="match status" value="1"/>
</dbReference>
<dbReference type="GO" id="GO:0016887">
    <property type="term" value="F:ATP hydrolysis activity"/>
    <property type="evidence" value="ECO:0007669"/>
    <property type="project" value="InterPro"/>
</dbReference>
<dbReference type="Proteomes" id="UP000032544">
    <property type="component" value="Unassembled WGS sequence"/>
</dbReference>
<dbReference type="Gene3D" id="1.10.8.60">
    <property type="match status" value="1"/>
</dbReference>
<accession>A0A0D8J9V1</accession>
<dbReference type="InterPro" id="IPR003593">
    <property type="entry name" value="AAA+_ATPase"/>
</dbReference>
<dbReference type="PANTHER" id="PTHR23073">
    <property type="entry name" value="26S PROTEASOME REGULATORY SUBUNIT"/>
    <property type="match status" value="1"/>
</dbReference>
<name>A0A0D8J9V1_9BACT</name>
<dbReference type="CDD" id="cd19481">
    <property type="entry name" value="RecA-like_protease"/>
    <property type="match status" value="1"/>
</dbReference>
<evidence type="ECO:0000259" key="4">
    <source>
        <dbReference type="SMART" id="SM00382"/>
    </source>
</evidence>
<keyword evidence="3" id="KW-0067">ATP-binding</keyword>
<dbReference type="PATRIC" id="fig|1544798.3.peg.2510"/>
<comment type="similarity">
    <text evidence="1">Belongs to the AAA ATPase family.</text>
</comment>
<dbReference type="Gene3D" id="3.40.50.300">
    <property type="entry name" value="P-loop containing nucleotide triphosphate hydrolases"/>
    <property type="match status" value="1"/>
</dbReference>
<dbReference type="OrthoDB" id="7438987at2"/>
<dbReference type="RefSeq" id="WP_045029681.1">
    <property type="nucleotide sequence ID" value="NZ_JRHC01000002.1"/>
</dbReference>
<dbReference type="AlphaFoldDB" id="A0A0D8J9V1"/>
<evidence type="ECO:0000313" key="6">
    <source>
        <dbReference type="Proteomes" id="UP000032544"/>
    </source>
</evidence>
<dbReference type="InterPro" id="IPR027417">
    <property type="entry name" value="P-loop_NTPase"/>
</dbReference>